<organism evidence="1">
    <name type="scientific">marine sediment metagenome</name>
    <dbReference type="NCBI Taxonomy" id="412755"/>
    <lineage>
        <taxon>unclassified sequences</taxon>
        <taxon>metagenomes</taxon>
        <taxon>ecological metagenomes</taxon>
    </lineage>
</organism>
<comment type="caution">
    <text evidence="1">The sequence shown here is derived from an EMBL/GenBank/DDBJ whole genome shotgun (WGS) entry which is preliminary data.</text>
</comment>
<feature type="non-terminal residue" evidence="1">
    <location>
        <position position="1"/>
    </location>
</feature>
<name>A0A0F9B684_9ZZZZ</name>
<accession>A0A0F9B684</accession>
<gene>
    <name evidence="1" type="ORF">LCGC14_2485620</name>
</gene>
<reference evidence="1" key="1">
    <citation type="journal article" date="2015" name="Nature">
        <title>Complex archaea that bridge the gap between prokaryotes and eukaryotes.</title>
        <authorList>
            <person name="Spang A."/>
            <person name="Saw J.H."/>
            <person name="Jorgensen S.L."/>
            <person name="Zaremba-Niedzwiedzka K."/>
            <person name="Martijn J."/>
            <person name="Lind A.E."/>
            <person name="van Eijk R."/>
            <person name="Schleper C."/>
            <person name="Guy L."/>
            <person name="Ettema T.J."/>
        </authorList>
    </citation>
    <scope>NUCLEOTIDE SEQUENCE</scope>
</reference>
<dbReference type="EMBL" id="LAZR01039260">
    <property type="protein sequence ID" value="KKL17434.1"/>
    <property type="molecule type" value="Genomic_DNA"/>
</dbReference>
<evidence type="ECO:0000313" key="1">
    <source>
        <dbReference type="EMBL" id="KKL17434.1"/>
    </source>
</evidence>
<proteinExistence type="predicted"/>
<protein>
    <submittedName>
        <fullName evidence="1">Uncharacterized protein</fullName>
    </submittedName>
</protein>
<dbReference type="AlphaFoldDB" id="A0A0F9B684"/>
<sequence>VALLAIAAGALTAELLVRPSPVSAQTAPAGRPGRAGRLLAIPAQIASDSYGLYLVDVNSGTICVYDYVGRERTLRLLAARTFVFDLKLDSYNTKPLPKDVAKMVSRAKRLKDVKPSP</sequence>